<keyword evidence="3" id="KW-1185">Reference proteome</keyword>
<comment type="caution">
    <text evidence="2">The sequence shown here is derived from an EMBL/GenBank/DDBJ whole genome shotgun (WGS) entry which is preliminary data.</text>
</comment>
<dbReference type="EMBL" id="RWGY01000007">
    <property type="protein sequence ID" value="TVU39443.1"/>
    <property type="molecule type" value="Genomic_DNA"/>
</dbReference>
<name>A0A5J9VUL1_9POAL</name>
<evidence type="ECO:0000256" key="1">
    <source>
        <dbReference type="SAM" id="MobiDB-lite"/>
    </source>
</evidence>
<dbReference type="Gramene" id="TVU39443">
    <property type="protein sequence ID" value="TVU39443"/>
    <property type="gene ID" value="EJB05_12863"/>
</dbReference>
<gene>
    <name evidence="2" type="ORF">EJB05_12863</name>
</gene>
<accession>A0A5J9VUL1</accession>
<sequence>MTWNPRSSPHLSSLFARNRSCLRFFVRRFHSQLVVVLVWSQFVSLKRDAGHVTTKNLPGLMKMLRGLSEVISEEEIAALLSESYPDSEQESRRLSSSPSYGLICRIHPPMHAAASSLATLPNEEGASRRTARKHDEEATNLGEHVDLLQKM</sequence>
<reference evidence="2 3" key="1">
    <citation type="journal article" date="2019" name="Sci. Rep.">
        <title>A high-quality genome of Eragrostis curvula grass provides insights into Poaceae evolution and supports new strategies to enhance forage quality.</title>
        <authorList>
            <person name="Carballo J."/>
            <person name="Santos B.A.C.M."/>
            <person name="Zappacosta D."/>
            <person name="Garbus I."/>
            <person name="Selva J.P."/>
            <person name="Gallo C.A."/>
            <person name="Diaz A."/>
            <person name="Albertini E."/>
            <person name="Caccamo M."/>
            <person name="Echenique V."/>
        </authorList>
    </citation>
    <scope>NUCLEOTIDE SEQUENCE [LARGE SCALE GENOMIC DNA]</scope>
    <source>
        <strain evidence="3">cv. Victoria</strain>
        <tissue evidence="2">Leaf</tissue>
    </source>
</reference>
<evidence type="ECO:0000313" key="2">
    <source>
        <dbReference type="EMBL" id="TVU39443.1"/>
    </source>
</evidence>
<feature type="region of interest" description="Disordered" evidence="1">
    <location>
        <begin position="119"/>
        <end position="141"/>
    </location>
</feature>
<protein>
    <submittedName>
        <fullName evidence="2">Uncharacterized protein</fullName>
    </submittedName>
</protein>
<dbReference type="AlphaFoldDB" id="A0A5J9VUL1"/>
<proteinExistence type="predicted"/>
<evidence type="ECO:0000313" key="3">
    <source>
        <dbReference type="Proteomes" id="UP000324897"/>
    </source>
</evidence>
<organism evidence="2 3">
    <name type="scientific">Eragrostis curvula</name>
    <name type="common">weeping love grass</name>
    <dbReference type="NCBI Taxonomy" id="38414"/>
    <lineage>
        <taxon>Eukaryota</taxon>
        <taxon>Viridiplantae</taxon>
        <taxon>Streptophyta</taxon>
        <taxon>Embryophyta</taxon>
        <taxon>Tracheophyta</taxon>
        <taxon>Spermatophyta</taxon>
        <taxon>Magnoliopsida</taxon>
        <taxon>Liliopsida</taxon>
        <taxon>Poales</taxon>
        <taxon>Poaceae</taxon>
        <taxon>PACMAD clade</taxon>
        <taxon>Chloridoideae</taxon>
        <taxon>Eragrostideae</taxon>
        <taxon>Eragrostidinae</taxon>
        <taxon>Eragrostis</taxon>
    </lineage>
</organism>
<dbReference type="Proteomes" id="UP000324897">
    <property type="component" value="Chromosome 4"/>
</dbReference>
<feature type="non-terminal residue" evidence="2">
    <location>
        <position position="1"/>
    </location>
</feature>